<dbReference type="Proteomes" id="UP000030746">
    <property type="component" value="Unassembled WGS sequence"/>
</dbReference>
<name>V3ZRF6_LOTGI</name>
<sequence length="261" mass="29763">MDTNDKIVKETALPSAYDYAPFFSDLNLNDSRIDMMFISYPKGSYSYLKSSYFKFQPISNQKLNSIEVHIDVDDGNSRVIPGDVVKFDDEYVVKNQDEVKKCRLVWNGEVIGCGTRLYFKHVETSLFFGEVNRTDIESLKEGYPNGVWLFDAHPKTVFIEYLKDPKPLLALGCDTICIGHPHAGKKMVTFGQLLSDSEECFDIQGRHIKQPQQDCKCQKVHCINYSCKTCPGSSGSPVIIPSQKLEEMFFLLILWVETVNR</sequence>
<dbReference type="GeneID" id="20240403"/>
<evidence type="ECO:0000313" key="2">
    <source>
        <dbReference type="Proteomes" id="UP000030746"/>
    </source>
</evidence>
<dbReference type="AlphaFoldDB" id="V3ZRF6"/>
<dbReference type="EMBL" id="KB202954">
    <property type="protein sequence ID" value="ESO86912.1"/>
    <property type="molecule type" value="Genomic_DNA"/>
</dbReference>
<dbReference type="HOGENOM" id="CLU_1066670_0_0_1"/>
<dbReference type="InterPro" id="IPR009003">
    <property type="entry name" value="Peptidase_S1_PA"/>
</dbReference>
<reference evidence="1 2" key="1">
    <citation type="journal article" date="2013" name="Nature">
        <title>Insights into bilaterian evolution from three spiralian genomes.</title>
        <authorList>
            <person name="Simakov O."/>
            <person name="Marletaz F."/>
            <person name="Cho S.J."/>
            <person name="Edsinger-Gonzales E."/>
            <person name="Havlak P."/>
            <person name="Hellsten U."/>
            <person name="Kuo D.H."/>
            <person name="Larsson T."/>
            <person name="Lv J."/>
            <person name="Arendt D."/>
            <person name="Savage R."/>
            <person name="Osoegawa K."/>
            <person name="de Jong P."/>
            <person name="Grimwood J."/>
            <person name="Chapman J.A."/>
            <person name="Shapiro H."/>
            <person name="Aerts A."/>
            <person name="Otillar R.P."/>
            <person name="Terry A.Y."/>
            <person name="Boore J.L."/>
            <person name="Grigoriev I.V."/>
            <person name="Lindberg D.R."/>
            <person name="Seaver E.C."/>
            <person name="Weisblat D.A."/>
            <person name="Putnam N.H."/>
            <person name="Rokhsar D.S."/>
        </authorList>
    </citation>
    <scope>NUCLEOTIDE SEQUENCE [LARGE SCALE GENOMIC DNA]</scope>
</reference>
<organism evidence="1 2">
    <name type="scientific">Lottia gigantea</name>
    <name type="common">Giant owl limpet</name>
    <dbReference type="NCBI Taxonomy" id="225164"/>
    <lineage>
        <taxon>Eukaryota</taxon>
        <taxon>Metazoa</taxon>
        <taxon>Spiralia</taxon>
        <taxon>Lophotrochozoa</taxon>
        <taxon>Mollusca</taxon>
        <taxon>Gastropoda</taxon>
        <taxon>Patellogastropoda</taxon>
        <taxon>Lottioidea</taxon>
        <taxon>Lottiidae</taxon>
        <taxon>Lottia</taxon>
    </lineage>
</organism>
<accession>V3ZRF6</accession>
<evidence type="ECO:0008006" key="3">
    <source>
        <dbReference type="Google" id="ProtNLM"/>
    </source>
</evidence>
<evidence type="ECO:0000313" key="1">
    <source>
        <dbReference type="EMBL" id="ESO86912.1"/>
    </source>
</evidence>
<dbReference type="RefSeq" id="XP_009062313.1">
    <property type="nucleotide sequence ID" value="XM_009064065.1"/>
</dbReference>
<dbReference type="SUPFAM" id="SSF50494">
    <property type="entry name" value="Trypsin-like serine proteases"/>
    <property type="match status" value="1"/>
</dbReference>
<dbReference type="CTD" id="20240403"/>
<dbReference type="KEGG" id="lgi:LOTGIDRAFT_166640"/>
<protein>
    <recommendedName>
        <fullName evidence="3">Peptidase S1 domain-containing protein</fullName>
    </recommendedName>
</protein>
<keyword evidence="2" id="KW-1185">Reference proteome</keyword>
<gene>
    <name evidence="1" type="ORF">LOTGIDRAFT_166640</name>
</gene>
<proteinExistence type="predicted"/>